<proteinExistence type="predicted"/>
<gene>
    <name evidence="1" type="ORF">Anapl_08546</name>
</gene>
<dbReference type="Gene3D" id="3.40.630.40">
    <property type="entry name" value="Zn-dependent exopeptidases"/>
    <property type="match status" value="1"/>
</dbReference>
<reference evidence="2" key="1">
    <citation type="journal article" date="2013" name="Nat. Genet.">
        <title>The duck genome and transcriptome provide insight into an avian influenza virus reservoir species.</title>
        <authorList>
            <person name="Huang Y."/>
            <person name="Li Y."/>
            <person name="Burt D.W."/>
            <person name="Chen H."/>
            <person name="Zhang Y."/>
            <person name="Qian W."/>
            <person name="Kim H."/>
            <person name="Gan S."/>
            <person name="Zhao Y."/>
            <person name="Li J."/>
            <person name="Yi K."/>
            <person name="Feng H."/>
            <person name="Zhu P."/>
            <person name="Li B."/>
            <person name="Liu Q."/>
            <person name="Fairley S."/>
            <person name="Magor K.E."/>
            <person name="Du Z."/>
            <person name="Hu X."/>
            <person name="Goodman L."/>
            <person name="Tafer H."/>
            <person name="Vignal A."/>
            <person name="Lee T."/>
            <person name="Kim K.W."/>
            <person name="Sheng Z."/>
            <person name="An Y."/>
            <person name="Searle S."/>
            <person name="Herrero J."/>
            <person name="Groenen M.A."/>
            <person name="Crooijmans R.P."/>
            <person name="Faraut T."/>
            <person name="Cai Q."/>
            <person name="Webster R.G."/>
            <person name="Aldridge J.R."/>
            <person name="Warren W.C."/>
            <person name="Bartschat S."/>
            <person name="Kehr S."/>
            <person name="Marz M."/>
            <person name="Stadler P.F."/>
            <person name="Smith J."/>
            <person name="Kraus R.H."/>
            <person name="Zhao Y."/>
            <person name="Ren L."/>
            <person name="Fei J."/>
            <person name="Morisson M."/>
            <person name="Kaiser P."/>
            <person name="Griffin D.K."/>
            <person name="Rao M."/>
            <person name="Pitel F."/>
            <person name="Wang J."/>
            <person name="Li N."/>
        </authorList>
    </citation>
    <scope>NUCLEOTIDE SEQUENCE [LARGE SCALE GENOMIC DNA]</scope>
</reference>
<sequence length="398" mass="44769">MNLILSVPHGGSMEPEDIPDREAGCWDAETSSCIFSHDCPPGSIQDYKNCKVSTNQDRYTIEVAQVLAEEINKITDGFFPHIVINHLQRFKMDANREKEEAAFGIPQAEQAWEDYMGFLTTAKSLMTRGLILDIHGQAHPEQWIELGYTVSKTSLNSGVFSASCSSIRYLANQLVSVSFETLLAGNRSLGKYIEEQNNSYVCVPSPSNPSPSNGNYYSGGYITKTFGSRDSGAVDAIQMELPQTVHLQASKETDRVVDLLKRKIYNGNKNLVVALQIKEKGAKVMRSIYAQRHDHKRTKGEYQTNSTSFKLLLGFETTTTKKTNNNSKNKNQTLIHPNSDSIRAATQFKYTVLDKKLHQFNTTEFQMSTPVMVEDTRHAVTWKRKHYVQGTTRHLPDA</sequence>
<evidence type="ECO:0000313" key="1">
    <source>
        <dbReference type="EMBL" id="EOA98322.1"/>
    </source>
</evidence>
<protein>
    <recommendedName>
        <fullName evidence="3">N-formylglutamate amidohydrolase</fullName>
    </recommendedName>
</protein>
<keyword evidence="2" id="KW-1185">Reference proteome</keyword>
<name>R0LDI7_ANAPL</name>
<accession>R0LDI7</accession>
<evidence type="ECO:0000313" key="2">
    <source>
        <dbReference type="Proteomes" id="UP000296049"/>
    </source>
</evidence>
<dbReference type="AlphaFoldDB" id="R0LDI7"/>
<dbReference type="Proteomes" id="UP000296049">
    <property type="component" value="Unassembled WGS sequence"/>
</dbReference>
<dbReference type="EMBL" id="KB743520">
    <property type="protein sequence ID" value="EOA98322.1"/>
    <property type="molecule type" value="Genomic_DNA"/>
</dbReference>
<evidence type="ECO:0008006" key="3">
    <source>
        <dbReference type="Google" id="ProtNLM"/>
    </source>
</evidence>
<organism evidence="1 2">
    <name type="scientific">Anas platyrhynchos</name>
    <name type="common">Mallard</name>
    <name type="synonym">Anas boschas</name>
    <dbReference type="NCBI Taxonomy" id="8839"/>
    <lineage>
        <taxon>Eukaryota</taxon>
        <taxon>Metazoa</taxon>
        <taxon>Chordata</taxon>
        <taxon>Craniata</taxon>
        <taxon>Vertebrata</taxon>
        <taxon>Euteleostomi</taxon>
        <taxon>Archelosauria</taxon>
        <taxon>Archosauria</taxon>
        <taxon>Dinosauria</taxon>
        <taxon>Saurischia</taxon>
        <taxon>Theropoda</taxon>
        <taxon>Coelurosauria</taxon>
        <taxon>Aves</taxon>
        <taxon>Neognathae</taxon>
        <taxon>Galloanserae</taxon>
        <taxon>Anseriformes</taxon>
        <taxon>Anatidae</taxon>
        <taxon>Anatinae</taxon>
        <taxon>Anas</taxon>
    </lineage>
</organism>